<evidence type="ECO:0000259" key="4">
    <source>
        <dbReference type="Pfam" id="PF18569"/>
    </source>
</evidence>
<dbReference type="AlphaFoldDB" id="A0A8J2RAR5"/>
<evidence type="ECO:0000256" key="1">
    <source>
        <dbReference type="ARBA" id="ARBA00004496"/>
    </source>
</evidence>
<protein>
    <submittedName>
        <fullName evidence="5">(African queen) hypothetical protein</fullName>
    </submittedName>
</protein>
<dbReference type="GO" id="GO:0017101">
    <property type="term" value="C:aminoacyl-tRNA synthetase multienzyme complex"/>
    <property type="evidence" value="ECO:0007669"/>
    <property type="project" value="InterPro"/>
</dbReference>
<dbReference type="Proteomes" id="UP000789524">
    <property type="component" value="Unassembled WGS sequence"/>
</dbReference>
<evidence type="ECO:0000256" key="2">
    <source>
        <dbReference type="ARBA" id="ARBA00022490"/>
    </source>
</evidence>
<dbReference type="InterPro" id="IPR042360">
    <property type="entry name" value="AIMP2"/>
</dbReference>
<comment type="subcellular location">
    <subcellularLocation>
        <location evidence="1">Cytoplasm</location>
    </subcellularLocation>
</comment>
<name>A0A8J2RAR5_9NEOP</name>
<dbReference type="PANTHER" id="PTHR13438:SF2">
    <property type="entry name" value="AMINOACYL TRNA SYNTHASE COMPLEX-INTERACTING MULTIFUNCTIONAL PROTEIN 2"/>
    <property type="match status" value="1"/>
</dbReference>
<feature type="domain" description="AIMP2 thioredoxin-like" evidence="4">
    <location>
        <begin position="103"/>
        <end position="189"/>
    </location>
</feature>
<evidence type="ECO:0000313" key="6">
    <source>
        <dbReference type="Proteomes" id="UP000789524"/>
    </source>
</evidence>
<sequence length="288" mass="33472">MYHMKNIVSFQEEIELPKCMYRLKNPIEVDENDEAELNIRDQVTKFLKKMSNNGLVELENRQERLLTKLDDLYERIKTISSLCKNSQQDIKTSKPKMEFVKPSEVVMFLHPDKLPWFMNIFLKAINGINVSWHTHSSVPSIKIAKVDSFFKKFQALYSSQSGGKVNFRLIFKCESAAPELKISSLSSPIIGSVNILRYLCLVFPNIVNYDYDDHQIDGMLDICHQLEMDSVKNKEVSITQMFTDKTGFIYKNMFSVVDLALFNVIKQMQNGTKLVPKKWYNDCEKIIL</sequence>
<reference evidence="5" key="1">
    <citation type="submission" date="2021-09" db="EMBL/GenBank/DDBJ databases">
        <authorList>
            <person name="Martin H S."/>
        </authorList>
    </citation>
    <scope>NUCLEOTIDE SEQUENCE</scope>
</reference>
<dbReference type="GO" id="GO:0006412">
    <property type="term" value="P:translation"/>
    <property type="evidence" value="ECO:0007669"/>
    <property type="project" value="UniProtKB-KW"/>
</dbReference>
<evidence type="ECO:0000313" key="5">
    <source>
        <dbReference type="EMBL" id="CAG9585496.1"/>
    </source>
</evidence>
<keyword evidence="2" id="KW-0963">Cytoplasm</keyword>
<dbReference type="PANTHER" id="PTHR13438">
    <property type="entry name" value="AMINOACYL TRNA SYNTHASE COMPLEX-INTERACTING MULTIFUNCTIONAL PROTEIN"/>
    <property type="match status" value="1"/>
</dbReference>
<dbReference type="Pfam" id="PF18569">
    <property type="entry name" value="Thioredoxin_16"/>
    <property type="match status" value="1"/>
</dbReference>
<keyword evidence="6" id="KW-1185">Reference proteome</keyword>
<proteinExistence type="predicted"/>
<dbReference type="InterPro" id="IPR041503">
    <property type="entry name" value="AIMP2_thioredoxin"/>
</dbReference>
<evidence type="ECO:0000256" key="3">
    <source>
        <dbReference type="ARBA" id="ARBA00022917"/>
    </source>
</evidence>
<organism evidence="5 6">
    <name type="scientific">Danaus chrysippus</name>
    <name type="common">African queen</name>
    <dbReference type="NCBI Taxonomy" id="151541"/>
    <lineage>
        <taxon>Eukaryota</taxon>
        <taxon>Metazoa</taxon>
        <taxon>Ecdysozoa</taxon>
        <taxon>Arthropoda</taxon>
        <taxon>Hexapoda</taxon>
        <taxon>Insecta</taxon>
        <taxon>Pterygota</taxon>
        <taxon>Neoptera</taxon>
        <taxon>Endopterygota</taxon>
        <taxon>Lepidoptera</taxon>
        <taxon>Glossata</taxon>
        <taxon>Ditrysia</taxon>
        <taxon>Papilionoidea</taxon>
        <taxon>Nymphalidae</taxon>
        <taxon>Danainae</taxon>
        <taxon>Danaini</taxon>
        <taxon>Danaina</taxon>
        <taxon>Danaus</taxon>
        <taxon>Anosia</taxon>
    </lineage>
</organism>
<accession>A0A8J2RAR5</accession>
<dbReference type="Gene3D" id="1.20.1050.130">
    <property type="match status" value="1"/>
</dbReference>
<gene>
    <name evidence="5" type="ORF">DCHRY22_LOCUS15896</name>
</gene>
<dbReference type="OrthoDB" id="424586at2759"/>
<dbReference type="GO" id="GO:0005737">
    <property type="term" value="C:cytoplasm"/>
    <property type="evidence" value="ECO:0007669"/>
    <property type="project" value="UniProtKB-SubCell"/>
</dbReference>
<dbReference type="EMBL" id="CAKASE010000083">
    <property type="protein sequence ID" value="CAG9585496.1"/>
    <property type="molecule type" value="Genomic_DNA"/>
</dbReference>
<comment type="caution">
    <text evidence="5">The sequence shown here is derived from an EMBL/GenBank/DDBJ whole genome shotgun (WGS) entry which is preliminary data.</text>
</comment>
<keyword evidence="3" id="KW-0648">Protein biosynthesis</keyword>